<dbReference type="RefSeq" id="WP_080613289.1">
    <property type="nucleotide sequence ID" value="NC_009435.1"/>
</dbReference>
<keyword evidence="1" id="KW-1133">Transmembrane helix</keyword>
<dbReference type="AlphaFoldDB" id="A0A3S3LGT4"/>
<dbReference type="InterPro" id="IPR031616">
    <property type="entry name" value="BsrE-like"/>
</dbReference>
<comment type="caution">
    <text evidence="2">The sequence shown here is derived from an EMBL/GenBank/DDBJ whole genome shotgun (WGS) entry which is preliminary data.</text>
</comment>
<evidence type="ECO:0000256" key="1">
    <source>
        <dbReference type="SAM" id="Phobius"/>
    </source>
</evidence>
<dbReference type="EMBL" id="SAXH01000027">
    <property type="protein sequence ID" value="RWR44419.1"/>
    <property type="molecule type" value="Genomic_DNA"/>
</dbReference>
<organism evidence="2 3">
    <name type="scientific">Lactococcus lactis</name>
    <dbReference type="NCBI Taxonomy" id="1358"/>
    <lineage>
        <taxon>Bacteria</taxon>
        <taxon>Bacillati</taxon>
        <taxon>Bacillota</taxon>
        <taxon>Bacilli</taxon>
        <taxon>Lactobacillales</taxon>
        <taxon>Streptococcaceae</taxon>
        <taxon>Lactococcus</taxon>
    </lineage>
</organism>
<evidence type="ECO:0000313" key="3">
    <source>
        <dbReference type="Proteomes" id="UP000285859"/>
    </source>
</evidence>
<feature type="transmembrane region" description="Helical" evidence="1">
    <location>
        <begin position="32"/>
        <end position="53"/>
    </location>
</feature>
<protein>
    <submittedName>
        <fullName evidence="2">Putative holin-like toxin</fullName>
    </submittedName>
</protein>
<sequence length="58" mass="6861">MAKYRKRGDAYEYRYFPIKLERQKFLSVSDSLTLMIAFASFIVMLLNLIIVIVKSIKK</sequence>
<dbReference type="Pfam" id="PF16935">
    <property type="entry name" value="Hol_Tox"/>
    <property type="match status" value="1"/>
</dbReference>
<evidence type="ECO:0000313" key="2">
    <source>
        <dbReference type="EMBL" id="RWR44419.1"/>
    </source>
</evidence>
<name>A0A3S3LGT4_9LACT</name>
<reference evidence="2 3" key="1">
    <citation type="submission" date="2019-01" db="EMBL/GenBank/DDBJ databases">
        <title>Whole genome sequence of Lactococcus lactis isolated from cow milk.</title>
        <authorList>
            <person name="Sundararaman A."/>
            <person name="Tamang J.-P."/>
            <person name="Halami P."/>
        </authorList>
    </citation>
    <scope>NUCLEOTIDE SEQUENCE [LARGE SCALE GENOMIC DNA]</scope>
    <source>
        <strain evidence="2 3">C2D</strain>
    </source>
</reference>
<keyword evidence="1" id="KW-0812">Transmembrane</keyword>
<gene>
    <name evidence="2" type="ORF">EO246_11585</name>
</gene>
<keyword evidence="1" id="KW-0472">Membrane</keyword>
<proteinExistence type="predicted"/>
<accession>A0A3S3LGT4</accession>
<dbReference type="Proteomes" id="UP000285859">
    <property type="component" value="Unassembled WGS sequence"/>
</dbReference>